<gene>
    <name evidence="4" type="ORF">CFL01nite_03160</name>
</gene>
<keyword evidence="2" id="KW-0812">Transmembrane</keyword>
<dbReference type="InterPro" id="IPR029051">
    <property type="entry name" value="DUF4352"/>
</dbReference>
<feature type="transmembrane region" description="Helical" evidence="2">
    <location>
        <begin position="95"/>
        <end position="118"/>
    </location>
</feature>
<keyword evidence="2" id="KW-1133">Transmembrane helix</keyword>
<protein>
    <recommendedName>
        <fullName evidence="3">DUF4352 domain-containing protein</fullName>
    </recommendedName>
</protein>
<proteinExistence type="predicted"/>
<keyword evidence="1" id="KW-0732">Signal</keyword>
<sequence>MTNTYGQAPSEMPHNSGQSNLTPAPPAAFGGAPASAPAMAPVQRNVVGIIALVCAVAGTVFSCVKGALILGWLLLPVAFILAIVALVIKNKKRGVAIAALIVSIVGFVLAPLVFLFVVGQAANDAFGGDTVVSDSASDSTAGGAGSSLGAIGSGASNNGAGSSRENPLPLGTTVENDDWAVTINSVNFDGDALVAAGNPFNTPADPGKQYIVVNLTATLKADDSDGSSPMVDVEYVSRDGVTSNSYDNIVVLDSSFDSLSTLYQGASTTGDMVFEVPADSAAEGVLAVRPAVFGDKEFIALQ</sequence>
<feature type="transmembrane region" description="Helical" evidence="2">
    <location>
        <begin position="67"/>
        <end position="88"/>
    </location>
</feature>
<evidence type="ECO:0000259" key="3">
    <source>
        <dbReference type="Pfam" id="PF11611"/>
    </source>
</evidence>
<name>A0AB73B4L1_CORFL</name>
<dbReference type="Proteomes" id="UP000315353">
    <property type="component" value="Unassembled WGS sequence"/>
</dbReference>
<evidence type="ECO:0000256" key="2">
    <source>
        <dbReference type="SAM" id="Phobius"/>
    </source>
</evidence>
<reference evidence="4 5" key="1">
    <citation type="submission" date="2019-06" db="EMBL/GenBank/DDBJ databases">
        <title>Whole genome shotgun sequence of Corynebacterium flavescens NBRC 14136.</title>
        <authorList>
            <person name="Hosoyama A."/>
            <person name="Uohara A."/>
            <person name="Ohji S."/>
            <person name="Ichikawa N."/>
        </authorList>
    </citation>
    <scope>NUCLEOTIDE SEQUENCE [LARGE SCALE GENOMIC DNA]</scope>
    <source>
        <strain evidence="4 5">NBRC 14136</strain>
    </source>
</reference>
<dbReference type="Gene3D" id="2.60.40.1240">
    <property type="match status" value="1"/>
</dbReference>
<evidence type="ECO:0000256" key="1">
    <source>
        <dbReference type="ARBA" id="ARBA00022729"/>
    </source>
</evidence>
<dbReference type="InterPro" id="IPR029050">
    <property type="entry name" value="Immunoprotect_excell_Ig-like"/>
</dbReference>
<comment type="caution">
    <text evidence="4">The sequence shown here is derived from an EMBL/GenBank/DDBJ whole genome shotgun (WGS) entry which is preliminary data.</text>
</comment>
<dbReference type="GeneID" id="82880500"/>
<evidence type="ECO:0000313" key="5">
    <source>
        <dbReference type="Proteomes" id="UP000315353"/>
    </source>
</evidence>
<organism evidence="4 5">
    <name type="scientific">Corynebacterium flavescens</name>
    <dbReference type="NCBI Taxonomy" id="28028"/>
    <lineage>
        <taxon>Bacteria</taxon>
        <taxon>Bacillati</taxon>
        <taxon>Actinomycetota</taxon>
        <taxon>Actinomycetes</taxon>
        <taxon>Mycobacteriales</taxon>
        <taxon>Corynebacteriaceae</taxon>
        <taxon>Corynebacterium</taxon>
    </lineage>
</organism>
<dbReference type="Pfam" id="PF11611">
    <property type="entry name" value="DUF4352"/>
    <property type="match status" value="1"/>
</dbReference>
<feature type="domain" description="DUF4352" evidence="3">
    <location>
        <begin position="170"/>
        <end position="295"/>
    </location>
</feature>
<accession>A0AB73B4L1</accession>
<dbReference type="EMBL" id="BJNB01000003">
    <property type="protein sequence ID" value="GEB96821.1"/>
    <property type="molecule type" value="Genomic_DNA"/>
</dbReference>
<keyword evidence="2" id="KW-0472">Membrane</keyword>
<evidence type="ECO:0000313" key="4">
    <source>
        <dbReference type="EMBL" id="GEB96821.1"/>
    </source>
</evidence>
<feature type="transmembrane region" description="Helical" evidence="2">
    <location>
        <begin position="45"/>
        <end position="61"/>
    </location>
</feature>
<dbReference type="RefSeq" id="WP_170216808.1">
    <property type="nucleotide sequence ID" value="NZ_BJNB01000003.1"/>
</dbReference>
<dbReference type="AlphaFoldDB" id="A0AB73B4L1"/>